<dbReference type="Pfam" id="PF03069">
    <property type="entry name" value="FmdA_AmdA"/>
    <property type="match status" value="1"/>
</dbReference>
<dbReference type="Gene3D" id="2.60.120.580">
    <property type="entry name" value="Acetamidase/Formamidase-like domains"/>
    <property type="match status" value="1"/>
</dbReference>
<dbReference type="GeneID" id="37013659"/>
<protein>
    <submittedName>
        <fullName evidence="1">Acetamidase/Formamidase</fullName>
    </submittedName>
</protein>
<evidence type="ECO:0000313" key="1">
    <source>
        <dbReference type="EMBL" id="PWN22263.1"/>
    </source>
</evidence>
<dbReference type="Proteomes" id="UP000245942">
    <property type="component" value="Unassembled WGS sequence"/>
</dbReference>
<proteinExistence type="predicted"/>
<name>A0A316UD14_9BASI</name>
<organism evidence="1 2">
    <name type="scientific">Pseudomicrostroma glucosiphilum</name>
    <dbReference type="NCBI Taxonomy" id="1684307"/>
    <lineage>
        <taxon>Eukaryota</taxon>
        <taxon>Fungi</taxon>
        <taxon>Dikarya</taxon>
        <taxon>Basidiomycota</taxon>
        <taxon>Ustilaginomycotina</taxon>
        <taxon>Exobasidiomycetes</taxon>
        <taxon>Microstromatales</taxon>
        <taxon>Microstromatales incertae sedis</taxon>
        <taxon>Pseudomicrostroma</taxon>
    </lineage>
</organism>
<dbReference type="GO" id="GO:0016811">
    <property type="term" value="F:hydrolase activity, acting on carbon-nitrogen (but not peptide) bonds, in linear amides"/>
    <property type="evidence" value="ECO:0007669"/>
    <property type="project" value="InterPro"/>
</dbReference>
<dbReference type="OrthoDB" id="9975579at2759"/>
<dbReference type="InterPro" id="IPR054833">
    <property type="entry name" value="FormamaseFmdA"/>
</dbReference>
<accession>A0A316UD14</accession>
<dbReference type="RefSeq" id="XP_025349423.1">
    <property type="nucleotide sequence ID" value="XM_025491925.1"/>
</dbReference>
<dbReference type="SUPFAM" id="SSF141130">
    <property type="entry name" value="Acetamidase/Formamidase-like"/>
    <property type="match status" value="1"/>
</dbReference>
<dbReference type="InterPro" id="IPR004304">
    <property type="entry name" value="FmdA_AmdA"/>
</dbReference>
<dbReference type="STRING" id="1684307.A0A316UD14"/>
<reference evidence="1 2" key="1">
    <citation type="journal article" date="2018" name="Mol. Biol. Evol.">
        <title>Broad Genomic Sampling Reveals a Smut Pathogenic Ancestry of the Fungal Clade Ustilaginomycotina.</title>
        <authorList>
            <person name="Kijpornyongpan T."/>
            <person name="Mondo S.J."/>
            <person name="Barry K."/>
            <person name="Sandor L."/>
            <person name="Lee J."/>
            <person name="Lipzen A."/>
            <person name="Pangilinan J."/>
            <person name="LaButti K."/>
            <person name="Hainaut M."/>
            <person name="Henrissat B."/>
            <person name="Grigoriev I.V."/>
            <person name="Spatafora J.W."/>
            <person name="Aime M.C."/>
        </authorList>
    </citation>
    <scope>NUCLEOTIDE SEQUENCE [LARGE SCALE GENOMIC DNA]</scope>
    <source>
        <strain evidence="1 2">MCA 4718</strain>
    </source>
</reference>
<dbReference type="NCBIfam" id="NF045496">
    <property type="entry name" value="FormamaseFmdA"/>
    <property type="match status" value="1"/>
</dbReference>
<dbReference type="Gene3D" id="3.10.28.20">
    <property type="entry name" value="Acetamidase/Formamidase-like domains"/>
    <property type="match status" value="1"/>
</dbReference>
<evidence type="ECO:0000313" key="2">
    <source>
        <dbReference type="Proteomes" id="UP000245942"/>
    </source>
</evidence>
<sequence>MNASKMTGQAIPTLIKVDPTKPAYEQKGIHNRWHDEIPAFVTVKPGDIFKLEAHEWTGGQIGNNDDSDDVRNVDLTRVHNLTGPVDVEGTEPGDVLVVDILDVQPFEEHPWGFTGIFERTNGGGLFATEFDSKAAKAIWDFKGIYATSRHIPGVRFAGCTHPGLIGTRPSKELLKEWNRREGKLIHDHKVDGQDPVPAVAFPPEPKGAYVGQDLPDEVKQRIYKEGARTIPGREHGGNVDIKNLSRGSRCYFPVFTKGAGLSFGDLHFSQGDGEMSFCGAIEMAGVVTLQVSVIKGGVDKFAMTMPIFLPSPVDPQYSARIIFEGISVNLHTDGEQKSMCATTAYKAAARNCISYLQKLGYTREQAYLLLSAAPVDSHVGSIVDSPNAAVSLSLPTAIFDRDILPQDAGLEKRDYGNAALRSDGVRGISE</sequence>
<dbReference type="PANTHER" id="PTHR31891">
    <property type="entry name" value="FORMAMIDASE C869.04-RELATED"/>
    <property type="match status" value="1"/>
</dbReference>
<dbReference type="EMBL" id="KZ819323">
    <property type="protein sequence ID" value="PWN22263.1"/>
    <property type="molecule type" value="Genomic_DNA"/>
</dbReference>
<dbReference type="PANTHER" id="PTHR31891:SF1">
    <property type="entry name" value="FORMAMIDASE C869.04-RELATED"/>
    <property type="match status" value="1"/>
</dbReference>
<gene>
    <name evidence="1" type="ORF">BCV69DRAFT_281269</name>
</gene>
<keyword evidence="2" id="KW-1185">Reference proteome</keyword>
<dbReference type="AlphaFoldDB" id="A0A316UD14"/>